<gene>
    <name evidence="1" type="ORF">ACFSTG_03215</name>
</gene>
<accession>A0ABW5IT61</accession>
<dbReference type="InterPro" id="IPR011006">
    <property type="entry name" value="CheY-like_superfamily"/>
</dbReference>
<evidence type="ECO:0000313" key="2">
    <source>
        <dbReference type="Proteomes" id="UP001597468"/>
    </source>
</evidence>
<keyword evidence="2" id="KW-1185">Reference proteome</keyword>
<dbReference type="Gene3D" id="3.40.50.2300">
    <property type="match status" value="1"/>
</dbReference>
<dbReference type="EMBL" id="JBHULT010000005">
    <property type="protein sequence ID" value="MFD2516892.1"/>
    <property type="molecule type" value="Genomic_DNA"/>
</dbReference>
<reference evidence="2" key="1">
    <citation type="journal article" date="2019" name="Int. J. Syst. Evol. Microbiol.">
        <title>The Global Catalogue of Microorganisms (GCM) 10K type strain sequencing project: providing services to taxonomists for standard genome sequencing and annotation.</title>
        <authorList>
            <consortium name="The Broad Institute Genomics Platform"/>
            <consortium name="The Broad Institute Genome Sequencing Center for Infectious Disease"/>
            <person name="Wu L."/>
            <person name="Ma J."/>
        </authorList>
    </citation>
    <scope>NUCLEOTIDE SEQUENCE [LARGE SCALE GENOMIC DNA]</scope>
    <source>
        <strain evidence="2">KCTC 42585</strain>
    </source>
</reference>
<name>A0ABW5IT61_9FLAO</name>
<sequence length="116" mass="13334">MTRTALIIQEDIILLRILERLMMVNDYGCKAIRSLSDLNIEDQEVDFDVIISDILFDGIAPLDFVFQIKEIIPHKSLMIVTNMGQRKVQQEIMSSNNVTGFFAVPFDMDDIQKLLI</sequence>
<organism evidence="1 2">
    <name type="scientific">Salinimicrobium flavum</name>
    <dbReference type="NCBI Taxonomy" id="1737065"/>
    <lineage>
        <taxon>Bacteria</taxon>
        <taxon>Pseudomonadati</taxon>
        <taxon>Bacteroidota</taxon>
        <taxon>Flavobacteriia</taxon>
        <taxon>Flavobacteriales</taxon>
        <taxon>Flavobacteriaceae</taxon>
        <taxon>Salinimicrobium</taxon>
    </lineage>
</organism>
<protein>
    <submittedName>
        <fullName evidence="1">Response regulator</fullName>
    </submittedName>
</protein>
<dbReference type="Proteomes" id="UP001597468">
    <property type="component" value="Unassembled WGS sequence"/>
</dbReference>
<evidence type="ECO:0000313" key="1">
    <source>
        <dbReference type="EMBL" id="MFD2516892.1"/>
    </source>
</evidence>
<dbReference type="SUPFAM" id="SSF52172">
    <property type="entry name" value="CheY-like"/>
    <property type="match status" value="1"/>
</dbReference>
<proteinExistence type="predicted"/>
<dbReference type="RefSeq" id="WP_380748384.1">
    <property type="nucleotide sequence ID" value="NZ_JBHULT010000005.1"/>
</dbReference>
<comment type="caution">
    <text evidence="1">The sequence shown here is derived from an EMBL/GenBank/DDBJ whole genome shotgun (WGS) entry which is preliminary data.</text>
</comment>